<keyword evidence="3" id="KW-1185">Reference proteome</keyword>
<dbReference type="InterPro" id="IPR055256">
    <property type="entry name" value="KH_1_KHDC4/BBP-like"/>
</dbReference>
<evidence type="ECO:0000256" key="1">
    <source>
        <dbReference type="ARBA" id="ARBA00022884"/>
    </source>
</evidence>
<dbReference type="SMART" id="SM00322">
    <property type="entry name" value="KH"/>
    <property type="match status" value="1"/>
</dbReference>
<feature type="domain" description="K Homology" evidence="2">
    <location>
        <begin position="115"/>
        <end position="216"/>
    </location>
</feature>
<dbReference type="PANTHER" id="PTHR11208:SF147">
    <property type="entry name" value="RNA-BINDING PROTEIN ASD-2"/>
    <property type="match status" value="1"/>
</dbReference>
<dbReference type="GO" id="GO:0003729">
    <property type="term" value="F:mRNA binding"/>
    <property type="evidence" value="ECO:0007669"/>
    <property type="project" value="TreeGrafter"/>
</dbReference>
<keyword evidence="1" id="KW-0694">RNA-binding</keyword>
<dbReference type="Gene3D" id="3.30.1370.10">
    <property type="entry name" value="K Homology domain, type 1"/>
    <property type="match status" value="1"/>
</dbReference>
<dbReference type="WBParaSite" id="Pan_g13970.t1">
    <property type="protein sequence ID" value="Pan_g13970.t1"/>
    <property type="gene ID" value="Pan_g13970"/>
</dbReference>
<protein>
    <submittedName>
        <fullName evidence="4">KH domain-containing protein</fullName>
    </submittedName>
</protein>
<dbReference type="InterPro" id="IPR036612">
    <property type="entry name" value="KH_dom_type_1_sf"/>
</dbReference>
<dbReference type="InterPro" id="IPR045071">
    <property type="entry name" value="BBP-like"/>
</dbReference>
<dbReference type="Proteomes" id="UP000492821">
    <property type="component" value="Unassembled WGS sequence"/>
</dbReference>
<dbReference type="PANTHER" id="PTHR11208">
    <property type="entry name" value="RNA-BINDING PROTEIN RELATED"/>
    <property type="match status" value="1"/>
</dbReference>
<dbReference type="SUPFAM" id="SSF54791">
    <property type="entry name" value="Eukaryotic type KH-domain (KH-domain type I)"/>
    <property type="match status" value="1"/>
</dbReference>
<dbReference type="GO" id="GO:0048024">
    <property type="term" value="P:regulation of mRNA splicing, via spliceosome"/>
    <property type="evidence" value="ECO:0007669"/>
    <property type="project" value="TreeGrafter"/>
</dbReference>
<dbReference type="AlphaFoldDB" id="A0A7E4UXE7"/>
<name>A0A7E4UXE7_PANRE</name>
<proteinExistence type="predicted"/>
<evidence type="ECO:0000313" key="4">
    <source>
        <dbReference type="WBParaSite" id="Pan_g13970.t1"/>
    </source>
</evidence>
<dbReference type="Pfam" id="PF22675">
    <property type="entry name" value="KH-I_KHDC4-BBP"/>
    <property type="match status" value="1"/>
</dbReference>
<dbReference type="GO" id="GO:0005634">
    <property type="term" value="C:nucleus"/>
    <property type="evidence" value="ECO:0007669"/>
    <property type="project" value="TreeGrafter"/>
</dbReference>
<accession>A0A7E4UXE7</accession>
<reference evidence="4" key="2">
    <citation type="submission" date="2020-10" db="UniProtKB">
        <authorList>
            <consortium name="WormBaseParasite"/>
        </authorList>
    </citation>
    <scope>IDENTIFICATION</scope>
</reference>
<organism evidence="3 4">
    <name type="scientific">Panagrellus redivivus</name>
    <name type="common">Microworm</name>
    <dbReference type="NCBI Taxonomy" id="6233"/>
    <lineage>
        <taxon>Eukaryota</taxon>
        <taxon>Metazoa</taxon>
        <taxon>Ecdysozoa</taxon>
        <taxon>Nematoda</taxon>
        <taxon>Chromadorea</taxon>
        <taxon>Rhabditida</taxon>
        <taxon>Tylenchina</taxon>
        <taxon>Panagrolaimomorpha</taxon>
        <taxon>Panagrolaimoidea</taxon>
        <taxon>Panagrolaimidae</taxon>
        <taxon>Panagrellus</taxon>
    </lineage>
</organism>
<evidence type="ECO:0000259" key="2">
    <source>
        <dbReference type="SMART" id="SM00322"/>
    </source>
</evidence>
<evidence type="ECO:0000313" key="3">
    <source>
        <dbReference type="Proteomes" id="UP000492821"/>
    </source>
</evidence>
<dbReference type="InterPro" id="IPR004087">
    <property type="entry name" value="KH_dom"/>
</dbReference>
<sequence>MQTNAGDGLPKAAFVAQEKPLLSEVDRRLFVNTSREICALIEQQRQQRTLHFGPLVQLLAARIASAADSLVAKAEARKKSGHLTSAADVTPHLEAVPSLSNVTSVLNGLSIDKKVIKRVKIFVPEVPNYNFIGRILGPRGISVRQLEEATGCGVLIRGKGSVKNAEREERLRSRNTPGFEHLKEPLHVLITAQGHDDADCDRKLEVCKRRIDKLLKPEYDEFKRQQLTQLAMINGTYTPCI</sequence>
<reference evidence="3" key="1">
    <citation type="journal article" date="2013" name="Genetics">
        <title>The draft genome and transcriptome of Panagrellus redivivus are shaped by the harsh demands of a free-living lifestyle.</title>
        <authorList>
            <person name="Srinivasan J."/>
            <person name="Dillman A.R."/>
            <person name="Macchietto M.G."/>
            <person name="Heikkinen L."/>
            <person name="Lakso M."/>
            <person name="Fracchia K.M."/>
            <person name="Antoshechkin I."/>
            <person name="Mortazavi A."/>
            <person name="Wong G."/>
            <person name="Sternberg P.W."/>
        </authorList>
    </citation>
    <scope>NUCLEOTIDE SEQUENCE [LARGE SCALE GENOMIC DNA]</scope>
    <source>
        <strain evidence="3">MT8872</strain>
    </source>
</reference>